<organism evidence="1 5">
    <name type="scientific">Hydra vulgaris</name>
    <name type="common">Hydra</name>
    <name type="synonym">Hydra attenuata</name>
    <dbReference type="NCBI Taxonomy" id="6087"/>
    <lineage>
        <taxon>Eukaryota</taxon>
        <taxon>Metazoa</taxon>
        <taxon>Cnidaria</taxon>
        <taxon>Hydrozoa</taxon>
        <taxon>Hydroidolina</taxon>
        <taxon>Anthoathecata</taxon>
        <taxon>Aplanulata</taxon>
        <taxon>Hydridae</taxon>
        <taxon>Hydra</taxon>
    </lineage>
</organism>
<dbReference type="RefSeq" id="XP_065668391.1">
    <property type="nucleotide sequence ID" value="XM_065812319.1"/>
</dbReference>
<evidence type="ECO:0000313" key="4">
    <source>
        <dbReference type="RefSeq" id="XP_065668389.1"/>
    </source>
</evidence>
<dbReference type="RefSeq" id="XP_065668390.1">
    <property type="nucleotide sequence ID" value="XM_065812318.1"/>
</dbReference>
<dbReference type="RefSeq" id="XP_065668389.1">
    <property type="nucleotide sequence ID" value="XM_065812317.1"/>
</dbReference>
<evidence type="ECO:0000313" key="1">
    <source>
        <dbReference type="Proteomes" id="UP001652625"/>
    </source>
</evidence>
<name>A0ABM4D2A8_HYDVU</name>
<reference evidence="2 3" key="1">
    <citation type="submission" date="2025-05" db="UniProtKB">
        <authorList>
            <consortium name="RefSeq"/>
        </authorList>
    </citation>
    <scope>IDENTIFICATION</scope>
</reference>
<dbReference type="RefSeq" id="XP_065668388.1">
    <property type="nucleotide sequence ID" value="XM_065812316.1"/>
</dbReference>
<keyword evidence="1" id="KW-1185">Reference proteome</keyword>
<evidence type="ECO:0000313" key="5">
    <source>
        <dbReference type="RefSeq" id="XP_065668390.1"/>
    </source>
</evidence>
<sequence length="273" mass="32119">MFFSLLNAHISDPGKVAFFEKLNLVYLPFSKILNVGIGGNIKFRDTTKWNDVTLDQIQKKEEPIFSISTSYATATPLLELNSTFDSKVTQELINLTENALDHWVKRVSIGYGEASQDITEVLAMEEENVNELLYEEFHELYYTYDDVKLNSRTGWLLIYMVARMFFVDHKLPFYAYRDSVRFYENLKTRIADQTFLQHVVDNIENIFSETQNVMMQARIETVLILSVLYSNKVELLNIMIENYIRLFNGEMQVRLFAVYFEKFSKEPRFCHDH</sequence>
<dbReference type="Proteomes" id="UP001652625">
    <property type="component" value="Chromosome 12"/>
</dbReference>
<evidence type="ECO:0000313" key="7">
    <source>
        <dbReference type="RefSeq" id="XP_065668392.1"/>
    </source>
</evidence>
<proteinExistence type="predicted"/>
<dbReference type="RefSeq" id="XP_065668387.1">
    <property type="nucleotide sequence ID" value="XM_065812315.1"/>
</dbReference>
<evidence type="ECO:0000313" key="6">
    <source>
        <dbReference type="RefSeq" id="XP_065668391.1"/>
    </source>
</evidence>
<dbReference type="RefSeq" id="XP_065668392.1">
    <property type="nucleotide sequence ID" value="XM_065812320.1"/>
</dbReference>
<gene>
    <name evidence="2 3 4 5 6 7" type="primary">LOC136088498</name>
</gene>
<evidence type="ECO:0000313" key="2">
    <source>
        <dbReference type="RefSeq" id="XP_065668387.1"/>
    </source>
</evidence>
<protein>
    <submittedName>
        <fullName evidence="2 3">Uncharacterized protein LOC136088498</fullName>
    </submittedName>
</protein>
<accession>A0ABM4D2A8</accession>
<dbReference type="GeneID" id="136088498"/>
<evidence type="ECO:0000313" key="3">
    <source>
        <dbReference type="RefSeq" id="XP_065668388.1"/>
    </source>
</evidence>